<dbReference type="InterPro" id="IPR042185">
    <property type="entry name" value="Serpin_sf_2"/>
</dbReference>
<protein>
    <submittedName>
        <fullName evidence="2">Serpin domain-containing protein</fullName>
    </submittedName>
</protein>
<evidence type="ECO:0000313" key="2">
    <source>
        <dbReference type="WBParaSite" id="PSU_v2.g20433.t1"/>
    </source>
</evidence>
<dbReference type="InterPro" id="IPR036186">
    <property type="entry name" value="Serpin_sf"/>
</dbReference>
<dbReference type="SUPFAM" id="SSF56574">
    <property type="entry name" value="Serpins"/>
    <property type="match status" value="1"/>
</dbReference>
<organism evidence="1 2">
    <name type="scientific">Panagrolaimus superbus</name>
    <dbReference type="NCBI Taxonomy" id="310955"/>
    <lineage>
        <taxon>Eukaryota</taxon>
        <taxon>Metazoa</taxon>
        <taxon>Ecdysozoa</taxon>
        <taxon>Nematoda</taxon>
        <taxon>Chromadorea</taxon>
        <taxon>Rhabditida</taxon>
        <taxon>Tylenchina</taxon>
        <taxon>Panagrolaimomorpha</taxon>
        <taxon>Panagrolaimoidea</taxon>
        <taxon>Panagrolaimidae</taxon>
        <taxon>Panagrolaimus</taxon>
    </lineage>
</organism>
<dbReference type="Gene3D" id="2.30.39.10">
    <property type="entry name" value="Alpha-1-antitrypsin, domain 1"/>
    <property type="match status" value="1"/>
</dbReference>
<dbReference type="InterPro" id="IPR042178">
    <property type="entry name" value="Serpin_sf_1"/>
</dbReference>
<name>A0A914YM31_9BILA</name>
<sequence>MLEKNNCGKMFCLDKAIHRSNIKIDEYGNGVDSVKREDRFPGMRMKEFKANHPFIYFIASVDKSEDDDNDDFYAQKLPTEILFAGIFG</sequence>
<evidence type="ECO:0000313" key="1">
    <source>
        <dbReference type="Proteomes" id="UP000887577"/>
    </source>
</evidence>
<dbReference type="AlphaFoldDB" id="A0A914YM31"/>
<accession>A0A914YM31</accession>
<keyword evidence="1" id="KW-1185">Reference proteome</keyword>
<dbReference type="Proteomes" id="UP000887577">
    <property type="component" value="Unplaced"/>
</dbReference>
<dbReference type="Gene3D" id="3.30.497.10">
    <property type="entry name" value="Antithrombin, subunit I, domain 2"/>
    <property type="match status" value="1"/>
</dbReference>
<proteinExistence type="predicted"/>
<dbReference type="WBParaSite" id="PSU_v2.g20433.t1">
    <property type="protein sequence ID" value="PSU_v2.g20433.t1"/>
    <property type="gene ID" value="PSU_v2.g20433"/>
</dbReference>
<reference evidence="2" key="1">
    <citation type="submission" date="2022-11" db="UniProtKB">
        <authorList>
            <consortium name="WormBaseParasite"/>
        </authorList>
    </citation>
    <scope>IDENTIFICATION</scope>
</reference>